<dbReference type="InterPro" id="IPR001509">
    <property type="entry name" value="Epimerase_deHydtase"/>
</dbReference>
<sequence>MNALVVGGAGFIGSHLTERLLADGHAVDVVDDLSLGSLANLAEARSMGGELKIHTLDAGADEFQALVALRTPDVIYHLGVLPPGESVETGAAGSLRSLISVLEAARALGGVKIVVALSAVSIYGDVPSKDLPIKENQAWKPVGVRGVLARSIAELLAVYREEHSVEFTALALANVYGDRQRADGGVVGAFGHALAQREAPVLNGDGRQTRDFLYIDDAVDALVRAATRGSGLVVNVGTGVATSVSDVWWQMAGPDGLAPLTAQRGRSDVPRFALSPTRARIQLAWAPWTELSVGLRALGRGPR</sequence>
<dbReference type="SUPFAM" id="SSF51735">
    <property type="entry name" value="NAD(P)-binding Rossmann-fold domains"/>
    <property type="match status" value="1"/>
</dbReference>
<protein>
    <submittedName>
        <fullName evidence="2">Unannotated protein</fullName>
    </submittedName>
</protein>
<dbReference type="PANTHER" id="PTHR43245">
    <property type="entry name" value="BIFUNCTIONAL POLYMYXIN RESISTANCE PROTEIN ARNA"/>
    <property type="match status" value="1"/>
</dbReference>
<dbReference type="PANTHER" id="PTHR43245:SF13">
    <property type="entry name" value="UDP-D-APIOSE_UDP-D-XYLOSE SYNTHASE 2"/>
    <property type="match status" value="1"/>
</dbReference>
<dbReference type="InterPro" id="IPR036291">
    <property type="entry name" value="NAD(P)-bd_dom_sf"/>
</dbReference>
<reference evidence="2" key="1">
    <citation type="submission" date="2020-05" db="EMBL/GenBank/DDBJ databases">
        <authorList>
            <person name="Chiriac C."/>
            <person name="Salcher M."/>
            <person name="Ghai R."/>
            <person name="Kavagutti S V."/>
        </authorList>
    </citation>
    <scope>NUCLEOTIDE SEQUENCE</scope>
</reference>
<name>A0A6J6PUM2_9ZZZZ</name>
<evidence type="ECO:0000259" key="1">
    <source>
        <dbReference type="Pfam" id="PF01370"/>
    </source>
</evidence>
<dbReference type="EMBL" id="CAEZYF010000001">
    <property type="protein sequence ID" value="CAB4703141.1"/>
    <property type="molecule type" value="Genomic_DNA"/>
</dbReference>
<accession>A0A6J6PUM2</accession>
<dbReference type="AlphaFoldDB" id="A0A6J6PUM2"/>
<evidence type="ECO:0000313" key="2">
    <source>
        <dbReference type="EMBL" id="CAB4703141.1"/>
    </source>
</evidence>
<dbReference type="Pfam" id="PF01370">
    <property type="entry name" value="Epimerase"/>
    <property type="match status" value="1"/>
</dbReference>
<feature type="domain" description="NAD-dependent epimerase/dehydratase" evidence="1">
    <location>
        <begin position="3"/>
        <end position="237"/>
    </location>
</feature>
<proteinExistence type="predicted"/>
<dbReference type="InterPro" id="IPR050177">
    <property type="entry name" value="Lipid_A_modif_metabolic_enz"/>
</dbReference>
<dbReference type="Gene3D" id="3.40.50.720">
    <property type="entry name" value="NAD(P)-binding Rossmann-like Domain"/>
    <property type="match status" value="1"/>
</dbReference>
<organism evidence="2">
    <name type="scientific">freshwater metagenome</name>
    <dbReference type="NCBI Taxonomy" id="449393"/>
    <lineage>
        <taxon>unclassified sequences</taxon>
        <taxon>metagenomes</taxon>
        <taxon>ecological metagenomes</taxon>
    </lineage>
</organism>
<gene>
    <name evidence="2" type="ORF">UFOPK2656_00182</name>
</gene>